<organism evidence="1 2">
    <name type="scientific">Paraburkholderia ultramafica</name>
    <dbReference type="NCBI Taxonomy" id="1544867"/>
    <lineage>
        <taxon>Bacteria</taxon>
        <taxon>Pseudomonadati</taxon>
        <taxon>Pseudomonadota</taxon>
        <taxon>Betaproteobacteria</taxon>
        <taxon>Burkholderiales</taxon>
        <taxon>Burkholderiaceae</taxon>
        <taxon>Paraburkholderia</taxon>
    </lineage>
</organism>
<dbReference type="InterPro" id="IPR052183">
    <property type="entry name" value="IS_Transposase"/>
</dbReference>
<dbReference type="PANTHER" id="PTHR35528:SF3">
    <property type="entry name" value="BLL1675 PROTEIN"/>
    <property type="match status" value="1"/>
</dbReference>
<dbReference type="AlphaFoldDB" id="A0A6S7DIV3"/>
<name>A0A6S7DIV3_9BURK</name>
<accession>A0A6S7DIV3</accession>
<evidence type="ECO:0000313" key="1">
    <source>
        <dbReference type="EMBL" id="CAB3809669.1"/>
    </source>
</evidence>
<keyword evidence="2" id="KW-1185">Reference proteome</keyword>
<protein>
    <recommendedName>
        <fullName evidence="3">IS6 family transposase</fullName>
    </recommendedName>
</protein>
<dbReference type="EMBL" id="CADIKK010000078">
    <property type="protein sequence ID" value="CAB3809669.1"/>
    <property type="molecule type" value="Genomic_DNA"/>
</dbReference>
<sequence>MSKLKSVDELFSGRHFNRDVIILCVRWYLRYKLSLRDLVEMMAERGLSVAHTTILRWVKRYTPEFVKRALM</sequence>
<reference evidence="1 2" key="1">
    <citation type="submission" date="2020-04" db="EMBL/GenBank/DDBJ databases">
        <authorList>
            <person name="De Canck E."/>
        </authorList>
    </citation>
    <scope>NUCLEOTIDE SEQUENCE [LARGE SCALE GENOMIC DNA]</scope>
    <source>
        <strain evidence="1 2">LMG 28614</strain>
    </source>
</reference>
<dbReference type="PANTHER" id="PTHR35528">
    <property type="entry name" value="BLL1675 PROTEIN"/>
    <property type="match status" value="1"/>
</dbReference>
<evidence type="ECO:0000313" key="2">
    <source>
        <dbReference type="Proteomes" id="UP000494365"/>
    </source>
</evidence>
<gene>
    <name evidence="1" type="ORF">LMG28614_07096</name>
</gene>
<proteinExistence type="predicted"/>
<evidence type="ECO:0008006" key="3">
    <source>
        <dbReference type="Google" id="ProtNLM"/>
    </source>
</evidence>
<dbReference type="Proteomes" id="UP000494365">
    <property type="component" value="Unassembled WGS sequence"/>
</dbReference>